<dbReference type="EMBL" id="QOVN01000004">
    <property type="protein sequence ID" value="RXG28743.1"/>
    <property type="molecule type" value="Genomic_DNA"/>
</dbReference>
<organism evidence="2 3">
    <name type="scientific">Leeuwenhoekiella palythoae</name>
    <dbReference type="NCBI Taxonomy" id="573501"/>
    <lineage>
        <taxon>Bacteria</taxon>
        <taxon>Pseudomonadati</taxon>
        <taxon>Bacteroidota</taxon>
        <taxon>Flavobacteriia</taxon>
        <taxon>Flavobacteriales</taxon>
        <taxon>Flavobacteriaceae</taxon>
        <taxon>Leeuwenhoekiella</taxon>
    </lineage>
</organism>
<evidence type="ECO:0000313" key="4">
    <source>
        <dbReference type="Proteomes" id="UP000290037"/>
    </source>
</evidence>
<evidence type="ECO:0000313" key="1">
    <source>
        <dbReference type="EMBL" id="RXG28743.1"/>
    </source>
</evidence>
<dbReference type="RefSeq" id="WP_072979548.1">
    <property type="nucleotide sequence ID" value="NZ_FQXT01000001.1"/>
</dbReference>
<evidence type="ECO:0008006" key="5">
    <source>
        <dbReference type="Google" id="ProtNLM"/>
    </source>
</evidence>
<name>A0A1M5T7U9_9FLAO</name>
<dbReference type="EMBL" id="FQXT01000001">
    <property type="protein sequence ID" value="SHH46835.1"/>
    <property type="molecule type" value="Genomic_DNA"/>
</dbReference>
<reference evidence="2" key="1">
    <citation type="submission" date="2016-11" db="EMBL/GenBank/DDBJ databases">
        <authorList>
            <person name="Jaros S."/>
            <person name="Januszkiewicz K."/>
            <person name="Wedrychowicz H."/>
        </authorList>
    </citation>
    <scope>NUCLEOTIDE SEQUENCE [LARGE SCALE GENOMIC DNA]</scope>
    <source>
        <strain evidence="2">DSM 19859</strain>
    </source>
</reference>
<dbReference type="STRING" id="573501.SAMN04487999_0270"/>
<accession>A0A1M5T7U9</accession>
<protein>
    <recommendedName>
        <fullName evidence="5">Lipopolysaccharide kinase (Kdo/WaaP) family protein</fullName>
    </recommendedName>
</protein>
<reference evidence="3" key="2">
    <citation type="submission" date="2016-11" db="EMBL/GenBank/DDBJ databases">
        <authorList>
            <person name="Varghese N."/>
            <person name="Submissions S."/>
        </authorList>
    </citation>
    <scope>NUCLEOTIDE SEQUENCE [LARGE SCALE GENOMIC DNA]</scope>
    <source>
        <strain evidence="3">DSM 19859</strain>
    </source>
</reference>
<evidence type="ECO:0000313" key="2">
    <source>
        <dbReference type="EMBL" id="SHH46835.1"/>
    </source>
</evidence>
<gene>
    <name evidence="1" type="ORF">DSM01_2204</name>
    <name evidence="2" type="ORF">SAMN04487999_0270</name>
</gene>
<dbReference type="Proteomes" id="UP000290037">
    <property type="component" value="Unassembled WGS sequence"/>
</dbReference>
<proteinExistence type="predicted"/>
<reference evidence="1 4" key="3">
    <citation type="submission" date="2018-07" db="EMBL/GenBank/DDBJ databases">
        <title>Leeuwenhoekiella genomics.</title>
        <authorList>
            <person name="Tahon G."/>
            <person name="Willems A."/>
        </authorList>
    </citation>
    <scope>NUCLEOTIDE SEQUENCE [LARGE SCALE GENOMIC DNA]</scope>
    <source>
        <strain evidence="1 4">LMG 24856</strain>
    </source>
</reference>
<dbReference type="Proteomes" id="UP000184240">
    <property type="component" value="Unassembled WGS sequence"/>
</dbReference>
<sequence length="252" mass="29571">MKVTVHKSVKSNLLKLKEFFLNFEQEGKILADGNRNQIKIFDLDDTQITIKAFKVPNFVNKIAYQYFRKSKAQRSYEYACKLLDLGVLTPFPIGYGIASNGLLFGKSFYACKLVNADATFRTLINEEHFPDRIEILKAFTRFTYEMHEKQIHFLDHSAGNTLIVITENGYEFYLVDLNRMEFKPLDFETRIQNFARLTPKKEMVDIMAEEYARVGNYDMGQTKAAMWKATEDFQNHFAKKQAFKKKVKFWKK</sequence>
<keyword evidence="4" id="KW-1185">Reference proteome</keyword>
<dbReference type="AlphaFoldDB" id="A0A1M5T7U9"/>
<evidence type="ECO:0000313" key="3">
    <source>
        <dbReference type="Proteomes" id="UP000184240"/>
    </source>
</evidence>
<dbReference type="OrthoDB" id="9773772at2"/>